<dbReference type="EnsemblMetazoa" id="CapteT223647">
    <property type="protein sequence ID" value="CapteP223647"/>
    <property type="gene ID" value="CapteG223647"/>
</dbReference>
<dbReference type="Proteomes" id="UP000014760">
    <property type="component" value="Unassembled WGS sequence"/>
</dbReference>
<sequence>MSNLCVYIIIQANIHSYVLRYGSSKTMTKRLVRIEVQPGQFLQAPIVSLVGYSPTMNAVTALYSAENNYLAEHPDDIESPFGITLAKSEFKRCIVLASVGGVKADATGHWNIKISDDNNKVKSSGACVEHVPIFPGYTVSLNFTDDNSDAGVGLAPYR</sequence>
<protein>
    <submittedName>
        <fullName evidence="1 2">Uncharacterized protein</fullName>
    </submittedName>
</protein>
<evidence type="ECO:0000313" key="2">
    <source>
        <dbReference type="EnsemblMetazoa" id="CapteP223647"/>
    </source>
</evidence>
<organism evidence="1">
    <name type="scientific">Capitella teleta</name>
    <name type="common">Polychaete worm</name>
    <dbReference type="NCBI Taxonomy" id="283909"/>
    <lineage>
        <taxon>Eukaryota</taxon>
        <taxon>Metazoa</taxon>
        <taxon>Spiralia</taxon>
        <taxon>Lophotrochozoa</taxon>
        <taxon>Annelida</taxon>
        <taxon>Polychaeta</taxon>
        <taxon>Sedentaria</taxon>
        <taxon>Scolecida</taxon>
        <taxon>Capitellidae</taxon>
        <taxon>Capitella</taxon>
    </lineage>
</organism>
<name>R7UX29_CAPTE</name>
<dbReference type="HOGENOM" id="CLU_1671000_0_0_1"/>
<accession>R7UX29</accession>
<dbReference type="EMBL" id="KB297234">
    <property type="protein sequence ID" value="ELU10832.1"/>
    <property type="molecule type" value="Genomic_DNA"/>
</dbReference>
<dbReference type="EMBL" id="AMQN01000929">
    <property type="status" value="NOT_ANNOTATED_CDS"/>
    <property type="molecule type" value="Genomic_DNA"/>
</dbReference>
<gene>
    <name evidence="1" type="ORF">CAPTEDRAFT_223647</name>
</gene>
<evidence type="ECO:0000313" key="1">
    <source>
        <dbReference type="EMBL" id="ELU10832.1"/>
    </source>
</evidence>
<reference evidence="3" key="1">
    <citation type="submission" date="2012-12" db="EMBL/GenBank/DDBJ databases">
        <authorList>
            <person name="Hellsten U."/>
            <person name="Grimwood J."/>
            <person name="Chapman J.A."/>
            <person name="Shapiro H."/>
            <person name="Aerts A."/>
            <person name="Otillar R.P."/>
            <person name="Terry A.Y."/>
            <person name="Boore J.L."/>
            <person name="Simakov O."/>
            <person name="Marletaz F."/>
            <person name="Cho S.-J."/>
            <person name="Edsinger-Gonzales E."/>
            <person name="Havlak P."/>
            <person name="Kuo D.-H."/>
            <person name="Larsson T."/>
            <person name="Lv J."/>
            <person name="Arendt D."/>
            <person name="Savage R."/>
            <person name="Osoegawa K."/>
            <person name="de Jong P."/>
            <person name="Lindberg D.R."/>
            <person name="Seaver E.C."/>
            <person name="Weisblat D.A."/>
            <person name="Putnam N.H."/>
            <person name="Grigoriev I.V."/>
            <person name="Rokhsar D.S."/>
        </authorList>
    </citation>
    <scope>NUCLEOTIDE SEQUENCE</scope>
    <source>
        <strain evidence="3">I ESC-2004</strain>
    </source>
</reference>
<dbReference type="AlphaFoldDB" id="R7UX29"/>
<evidence type="ECO:0000313" key="3">
    <source>
        <dbReference type="Proteomes" id="UP000014760"/>
    </source>
</evidence>
<keyword evidence="3" id="KW-1185">Reference proteome</keyword>
<reference evidence="2" key="3">
    <citation type="submission" date="2015-06" db="UniProtKB">
        <authorList>
            <consortium name="EnsemblMetazoa"/>
        </authorList>
    </citation>
    <scope>IDENTIFICATION</scope>
</reference>
<proteinExistence type="predicted"/>
<reference evidence="1 3" key="2">
    <citation type="journal article" date="2013" name="Nature">
        <title>Insights into bilaterian evolution from three spiralian genomes.</title>
        <authorList>
            <person name="Simakov O."/>
            <person name="Marletaz F."/>
            <person name="Cho S.J."/>
            <person name="Edsinger-Gonzales E."/>
            <person name="Havlak P."/>
            <person name="Hellsten U."/>
            <person name="Kuo D.H."/>
            <person name="Larsson T."/>
            <person name="Lv J."/>
            <person name="Arendt D."/>
            <person name="Savage R."/>
            <person name="Osoegawa K."/>
            <person name="de Jong P."/>
            <person name="Grimwood J."/>
            <person name="Chapman J.A."/>
            <person name="Shapiro H."/>
            <person name="Aerts A."/>
            <person name="Otillar R.P."/>
            <person name="Terry A.Y."/>
            <person name="Boore J.L."/>
            <person name="Grigoriev I.V."/>
            <person name="Lindberg D.R."/>
            <person name="Seaver E.C."/>
            <person name="Weisblat D.A."/>
            <person name="Putnam N.H."/>
            <person name="Rokhsar D.S."/>
        </authorList>
    </citation>
    <scope>NUCLEOTIDE SEQUENCE</scope>
    <source>
        <strain evidence="1 3">I ESC-2004</strain>
    </source>
</reference>